<dbReference type="InterPro" id="IPR015422">
    <property type="entry name" value="PyrdxlP-dep_Trfase_small"/>
</dbReference>
<dbReference type="InterPro" id="IPR015424">
    <property type="entry name" value="PyrdxlP-dep_Trfase"/>
</dbReference>
<proteinExistence type="inferred from homology"/>
<dbReference type="Gene3D" id="3.90.1150.10">
    <property type="entry name" value="Aspartate Aminotransferase, domain 1"/>
    <property type="match status" value="1"/>
</dbReference>
<feature type="non-terminal residue" evidence="4">
    <location>
        <position position="70"/>
    </location>
</feature>
<name>A0A383F652_9ZZZZ</name>
<sequence>MYYFDHCATTPLHERVTEVMQKTESEHFGNPSSTHTWGQKSRSIIETARSQMADSIGCDPYEIIFTGGGT</sequence>
<accession>A0A383F652</accession>
<dbReference type="Gene3D" id="3.40.640.10">
    <property type="entry name" value="Type I PLP-dependent aspartate aminotransferase-like (Major domain)"/>
    <property type="match status" value="1"/>
</dbReference>
<gene>
    <name evidence="4" type="ORF">METZ01_LOCUS516974</name>
</gene>
<dbReference type="Gene3D" id="1.10.260.50">
    <property type="match status" value="1"/>
</dbReference>
<comment type="cofactor">
    <cofactor evidence="1">
        <name>pyridoxal 5'-phosphate</name>
        <dbReference type="ChEBI" id="CHEBI:597326"/>
    </cofactor>
</comment>
<reference evidence="4" key="1">
    <citation type="submission" date="2018-05" db="EMBL/GenBank/DDBJ databases">
        <authorList>
            <person name="Lanie J.A."/>
            <person name="Ng W.-L."/>
            <person name="Kazmierczak K.M."/>
            <person name="Andrzejewski T.M."/>
            <person name="Davidsen T.M."/>
            <person name="Wayne K.J."/>
            <person name="Tettelin H."/>
            <person name="Glass J.I."/>
            <person name="Rusch D."/>
            <person name="Podicherti R."/>
            <person name="Tsui H.-C.T."/>
            <person name="Winkler M.E."/>
        </authorList>
    </citation>
    <scope>NUCLEOTIDE SEQUENCE</scope>
</reference>
<protein>
    <recommendedName>
        <fullName evidence="3">Aminotransferase class V domain-containing protein</fullName>
    </recommendedName>
</protein>
<evidence type="ECO:0000256" key="2">
    <source>
        <dbReference type="ARBA" id="ARBA00006490"/>
    </source>
</evidence>
<evidence type="ECO:0000313" key="4">
    <source>
        <dbReference type="EMBL" id="SVE64120.1"/>
    </source>
</evidence>
<organism evidence="4">
    <name type="scientific">marine metagenome</name>
    <dbReference type="NCBI Taxonomy" id="408172"/>
    <lineage>
        <taxon>unclassified sequences</taxon>
        <taxon>metagenomes</taxon>
        <taxon>ecological metagenomes</taxon>
    </lineage>
</organism>
<dbReference type="EMBL" id="UINC01231541">
    <property type="protein sequence ID" value="SVE64120.1"/>
    <property type="molecule type" value="Genomic_DNA"/>
</dbReference>
<dbReference type="InterPro" id="IPR000192">
    <property type="entry name" value="Aminotrans_V_dom"/>
</dbReference>
<dbReference type="Pfam" id="PF00266">
    <property type="entry name" value="Aminotran_5"/>
    <property type="match status" value="1"/>
</dbReference>
<dbReference type="SUPFAM" id="SSF53383">
    <property type="entry name" value="PLP-dependent transferases"/>
    <property type="match status" value="1"/>
</dbReference>
<comment type="similarity">
    <text evidence="2">Belongs to the class-V pyridoxal-phosphate-dependent aminotransferase family. NifS/IscS subfamily.</text>
</comment>
<evidence type="ECO:0000256" key="1">
    <source>
        <dbReference type="ARBA" id="ARBA00001933"/>
    </source>
</evidence>
<dbReference type="PANTHER" id="PTHR11601">
    <property type="entry name" value="CYSTEINE DESULFURYLASE FAMILY MEMBER"/>
    <property type="match status" value="1"/>
</dbReference>
<evidence type="ECO:0000259" key="3">
    <source>
        <dbReference type="Pfam" id="PF00266"/>
    </source>
</evidence>
<dbReference type="AlphaFoldDB" id="A0A383F652"/>
<feature type="domain" description="Aminotransferase class V" evidence="3">
    <location>
        <begin position="3"/>
        <end position="70"/>
    </location>
</feature>
<dbReference type="InterPro" id="IPR015421">
    <property type="entry name" value="PyrdxlP-dep_Trfase_major"/>
</dbReference>
<dbReference type="PANTHER" id="PTHR11601:SF34">
    <property type="entry name" value="CYSTEINE DESULFURASE"/>
    <property type="match status" value="1"/>
</dbReference>